<keyword evidence="2" id="KW-1185">Reference proteome</keyword>
<evidence type="ECO:0000313" key="1">
    <source>
        <dbReference type="EMBL" id="RIA86339.1"/>
    </source>
</evidence>
<organism evidence="1 2">
    <name type="scientific">Glomus cerebriforme</name>
    <dbReference type="NCBI Taxonomy" id="658196"/>
    <lineage>
        <taxon>Eukaryota</taxon>
        <taxon>Fungi</taxon>
        <taxon>Fungi incertae sedis</taxon>
        <taxon>Mucoromycota</taxon>
        <taxon>Glomeromycotina</taxon>
        <taxon>Glomeromycetes</taxon>
        <taxon>Glomerales</taxon>
        <taxon>Glomeraceae</taxon>
        <taxon>Glomus</taxon>
    </lineage>
</organism>
<evidence type="ECO:0008006" key="3">
    <source>
        <dbReference type="Google" id="ProtNLM"/>
    </source>
</evidence>
<sequence>MICSKIFSEELPELINEIIKYFQNDFSTLHSCILVNRLWCHLAIPLLWADSFLMKLPKNYHFIEIYLHNLNDIKTKLGEYGINNNTIPSTILFNYPKYCKKIKFFYLLGFNNQDIYPIFDLIKNIKQNLNYLTIDFCKLYDFHNQLNYDINLSSIILLNLGKILPIKLEYLNLTLMFNINNFEIFLKDTQDIFINKLLIRNKISKNSKDILPYIKKSFMKEKRINYLAFEEVSSEKNKSLVFSEDEILEFELYNIKVLDYYELSIDCFFYIKEMY</sequence>
<evidence type="ECO:0000313" key="2">
    <source>
        <dbReference type="Proteomes" id="UP000265703"/>
    </source>
</evidence>
<dbReference type="STRING" id="658196.A0A397SN46"/>
<accession>A0A397SN46</accession>
<name>A0A397SN46_9GLOM</name>
<dbReference type="Proteomes" id="UP000265703">
    <property type="component" value="Unassembled WGS sequence"/>
</dbReference>
<gene>
    <name evidence="1" type="ORF">C1645_829441</name>
</gene>
<comment type="caution">
    <text evidence="1">The sequence shown here is derived from an EMBL/GenBank/DDBJ whole genome shotgun (WGS) entry which is preliminary data.</text>
</comment>
<dbReference type="AlphaFoldDB" id="A0A397SN46"/>
<proteinExistence type="predicted"/>
<protein>
    <recommendedName>
        <fullName evidence="3">F-box domain-containing protein</fullName>
    </recommendedName>
</protein>
<dbReference type="EMBL" id="QKYT01000369">
    <property type="protein sequence ID" value="RIA86339.1"/>
    <property type="molecule type" value="Genomic_DNA"/>
</dbReference>
<reference evidence="1 2" key="1">
    <citation type="submission" date="2018-06" db="EMBL/GenBank/DDBJ databases">
        <title>Comparative genomics reveals the genomic features of Rhizophagus irregularis, R. cerebriforme, R. diaphanum and Gigaspora rosea, and their symbiotic lifestyle signature.</title>
        <authorList>
            <person name="Morin E."/>
            <person name="San Clemente H."/>
            <person name="Chen E.C.H."/>
            <person name="De La Providencia I."/>
            <person name="Hainaut M."/>
            <person name="Kuo A."/>
            <person name="Kohler A."/>
            <person name="Murat C."/>
            <person name="Tang N."/>
            <person name="Roy S."/>
            <person name="Loubradou J."/>
            <person name="Henrissat B."/>
            <person name="Grigoriev I.V."/>
            <person name="Corradi N."/>
            <person name="Roux C."/>
            <person name="Martin F.M."/>
        </authorList>
    </citation>
    <scope>NUCLEOTIDE SEQUENCE [LARGE SCALE GENOMIC DNA]</scope>
    <source>
        <strain evidence="1 2">DAOM 227022</strain>
    </source>
</reference>
<dbReference type="OrthoDB" id="2434147at2759"/>